<evidence type="ECO:0000313" key="3">
    <source>
        <dbReference type="Proteomes" id="UP001623348"/>
    </source>
</evidence>
<gene>
    <name evidence="2" type="ORF">GRJ2_002642100</name>
</gene>
<dbReference type="InterPro" id="IPR027417">
    <property type="entry name" value="P-loop_NTPase"/>
</dbReference>
<feature type="region of interest" description="Disordered" evidence="1">
    <location>
        <begin position="218"/>
        <end position="238"/>
    </location>
</feature>
<dbReference type="EMBL" id="BAAFJT010000033">
    <property type="protein sequence ID" value="GAB0201765.1"/>
    <property type="molecule type" value="Genomic_DNA"/>
</dbReference>
<organism evidence="2 3">
    <name type="scientific">Grus japonensis</name>
    <name type="common">Japanese crane</name>
    <name type="synonym">Red-crowned crane</name>
    <dbReference type="NCBI Taxonomy" id="30415"/>
    <lineage>
        <taxon>Eukaryota</taxon>
        <taxon>Metazoa</taxon>
        <taxon>Chordata</taxon>
        <taxon>Craniata</taxon>
        <taxon>Vertebrata</taxon>
        <taxon>Euteleostomi</taxon>
        <taxon>Archelosauria</taxon>
        <taxon>Archosauria</taxon>
        <taxon>Dinosauria</taxon>
        <taxon>Saurischia</taxon>
        <taxon>Theropoda</taxon>
        <taxon>Coelurosauria</taxon>
        <taxon>Aves</taxon>
        <taxon>Neognathae</taxon>
        <taxon>Neoaves</taxon>
        <taxon>Gruiformes</taxon>
        <taxon>Gruidae</taxon>
        <taxon>Grus</taxon>
    </lineage>
</organism>
<name>A0ABC9XXI5_GRUJA</name>
<evidence type="ECO:0000313" key="2">
    <source>
        <dbReference type="EMBL" id="GAB0201765.1"/>
    </source>
</evidence>
<comment type="caution">
    <text evidence="2">The sequence shown here is derived from an EMBL/GenBank/DDBJ whole genome shotgun (WGS) entry which is preliminary data.</text>
</comment>
<feature type="region of interest" description="Disordered" evidence="1">
    <location>
        <begin position="57"/>
        <end position="86"/>
    </location>
</feature>
<feature type="compositionally biased region" description="Acidic residues" evidence="1">
    <location>
        <begin position="66"/>
        <end position="75"/>
    </location>
</feature>
<dbReference type="PANTHER" id="PTHR28653">
    <property type="match status" value="1"/>
</dbReference>
<dbReference type="SUPFAM" id="SSF52540">
    <property type="entry name" value="P-loop containing nucleoside triphosphate hydrolases"/>
    <property type="match status" value="1"/>
</dbReference>
<keyword evidence="3" id="KW-1185">Reference proteome</keyword>
<reference evidence="2 3" key="1">
    <citation type="submission" date="2024-06" db="EMBL/GenBank/DDBJ databases">
        <title>The draft genome of Grus japonensis, version 3.</title>
        <authorList>
            <person name="Nabeshima K."/>
            <person name="Suzuki S."/>
            <person name="Onuma M."/>
        </authorList>
    </citation>
    <scope>NUCLEOTIDE SEQUENCE [LARGE SCALE GENOMIC DNA]</scope>
    <source>
        <strain evidence="2 3">451A</strain>
    </source>
</reference>
<dbReference type="AlphaFoldDB" id="A0ABC9XXI5"/>
<sequence length="238" mass="24552">MTAALERALGSGTAGEAAAMPVPVLVLGPAGSGRTALLLRAALAGGGDGPRALFLAPSALPRLPGGDDDDDDGDDGGGGGGNDPRALQRLELRYPPSLGALCWDLGALAARPRPPGLLLLDGLERYLGGAPGAAARLAALLLEAARSPGPPRPPAQILASLRLPPPSPHVLPALRRYFPAECRLRPVPGTPLRLRARLTLPGAPPRRWLLRFGPRGRLRVAPADGDEDTDPDEDEARG</sequence>
<accession>A0ABC9XXI5</accession>
<protein>
    <submittedName>
        <fullName evidence="2">ATPase SWSAP1</fullName>
    </submittedName>
</protein>
<proteinExistence type="predicted"/>
<evidence type="ECO:0000256" key="1">
    <source>
        <dbReference type="SAM" id="MobiDB-lite"/>
    </source>
</evidence>
<feature type="compositionally biased region" description="Acidic residues" evidence="1">
    <location>
        <begin position="224"/>
        <end position="238"/>
    </location>
</feature>
<dbReference type="PANTHER" id="PTHR28653:SF1">
    <property type="entry name" value="ATPASE SWSAP1"/>
    <property type="match status" value="1"/>
</dbReference>
<dbReference type="Proteomes" id="UP001623348">
    <property type="component" value="Unassembled WGS sequence"/>
</dbReference>